<accession>A0A316G5W1</accession>
<name>A0A316G5W1_9RHOB</name>
<sequence length="96" mass="9759">MVYPTGDGHRTDPHRVDPYKYPGVLPHELGTRGDAGGAGWWIAGIMLAILGLIVLLAMSGGAPDAGDTVPAAAVTNEQGATAPETFVAPSAPVPVE</sequence>
<evidence type="ECO:0000256" key="1">
    <source>
        <dbReference type="SAM" id="MobiDB-lite"/>
    </source>
</evidence>
<feature type="compositionally biased region" description="Basic and acidic residues" evidence="1">
    <location>
        <begin position="7"/>
        <end position="18"/>
    </location>
</feature>
<feature type="region of interest" description="Disordered" evidence="1">
    <location>
        <begin position="76"/>
        <end position="96"/>
    </location>
</feature>
<gene>
    <name evidence="3" type="ORF">C8D95_10620</name>
</gene>
<evidence type="ECO:0000313" key="3">
    <source>
        <dbReference type="EMBL" id="PWK55625.1"/>
    </source>
</evidence>
<keyword evidence="2" id="KW-0812">Transmembrane</keyword>
<evidence type="ECO:0000313" key="4">
    <source>
        <dbReference type="Proteomes" id="UP000245390"/>
    </source>
</evidence>
<feature type="region of interest" description="Disordered" evidence="1">
    <location>
        <begin position="1"/>
        <end position="20"/>
    </location>
</feature>
<keyword evidence="4" id="KW-1185">Reference proteome</keyword>
<comment type="caution">
    <text evidence="3">The sequence shown here is derived from an EMBL/GenBank/DDBJ whole genome shotgun (WGS) entry which is preliminary data.</text>
</comment>
<organism evidence="3 4">
    <name type="scientific">Silicimonas algicola</name>
    <dbReference type="NCBI Taxonomy" id="1826607"/>
    <lineage>
        <taxon>Bacteria</taxon>
        <taxon>Pseudomonadati</taxon>
        <taxon>Pseudomonadota</taxon>
        <taxon>Alphaproteobacteria</taxon>
        <taxon>Rhodobacterales</taxon>
        <taxon>Paracoccaceae</taxon>
    </lineage>
</organism>
<keyword evidence="2" id="KW-1133">Transmembrane helix</keyword>
<keyword evidence="2" id="KW-0472">Membrane</keyword>
<dbReference type="Proteomes" id="UP000245390">
    <property type="component" value="Unassembled WGS sequence"/>
</dbReference>
<protein>
    <submittedName>
        <fullName evidence="3">Uncharacterized protein</fullName>
    </submittedName>
</protein>
<dbReference type="EMBL" id="QGGV01000006">
    <property type="protein sequence ID" value="PWK55625.1"/>
    <property type="molecule type" value="Genomic_DNA"/>
</dbReference>
<evidence type="ECO:0000256" key="2">
    <source>
        <dbReference type="SAM" id="Phobius"/>
    </source>
</evidence>
<feature type="transmembrane region" description="Helical" evidence="2">
    <location>
        <begin position="38"/>
        <end position="58"/>
    </location>
</feature>
<proteinExistence type="predicted"/>
<reference evidence="3 4" key="1">
    <citation type="submission" date="2018-05" db="EMBL/GenBank/DDBJ databases">
        <title>Genomic Encyclopedia of Type Strains, Phase IV (KMG-IV): sequencing the most valuable type-strain genomes for metagenomic binning, comparative biology and taxonomic classification.</title>
        <authorList>
            <person name="Goeker M."/>
        </authorList>
    </citation>
    <scope>NUCLEOTIDE SEQUENCE [LARGE SCALE GENOMIC DNA]</scope>
    <source>
        <strain evidence="3 4">DSM 103371</strain>
    </source>
</reference>
<dbReference type="AlphaFoldDB" id="A0A316G5W1"/>